<dbReference type="OrthoDB" id="524899at2"/>
<dbReference type="STRING" id="1920490.GCA_001895925_01429"/>
<dbReference type="InterPro" id="IPR004358">
    <property type="entry name" value="Sig_transdc_His_kin-like_C"/>
</dbReference>
<dbReference type="Pfam" id="PF00512">
    <property type="entry name" value="HisKA"/>
    <property type="match status" value="1"/>
</dbReference>
<dbReference type="InterPro" id="IPR029016">
    <property type="entry name" value="GAF-like_dom_sf"/>
</dbReference>
<evidence type="ECO:0000256" key="4">
    <source>
        <dbReference type="ARBA" id="ARBA00022777"/>
    </source>
</evidence>
<organism evidence="8 9">
    <name type="scientific">Phormidesmis priestleyi ULC007</name>
    <dbReference type="NCBI Taxonomy" id="1920490"/>
    <lineage>
        <taxon>Bacteria</taxon>
        <taxon>Bacillati</taxon>
        <taxon>Cyanobacteriota</taxon>
        <taxon>Cyanophyceae</taxon>
        <taxon>Leptolyngbyales</taxon>
        <taxon>Leptolyngbyaceae</taxon>
        <taxon>Phormidesmis</taxon>
    </lineage>
</organism>
<dbReference type="SMART" id="SM00387">
    <property type="entry name" value="HATPase_c"/>
    <property type="match status" value="1"/>
</dbReference>
<dbReference type="GO" id="GO:0000155">
    <property type="term" value="F:phosphorelay sensor kinase activity"/>
    <property type="evidence" value="ECO:0007669"/>
    <property type="project" value="InterPro"/>
</dbReference>
<comment type="caution">
    <text evidence="8">The sequence shown here is derived from an EMBL/GenBank/DDBJ whole genome shotgun (WGS) entry which is preliminary data.</text>
</comment>
<dbReference type="InterPro" id="IPR003661">
    <property type="entry name" value="HisK_dim/P_dom"/>
</dbReference>
<accession>A0A2T1DAI9</accession>
<dbReference type="Pfam" id="PF02518">
    <property type="entry name" value="HATPase_c"/>
    <property type="match status" value="1"/>
</dbReference>
<feature type="coiled-coil region" evidence="6">
    <location>
        <begin position="395"/>
        <end position="422"/>
    </location>
</feature>
<evidence type="ECO:0000256" key="1">
    <source>
        <dbReference type="ARBA" id="ARBA00000085"/>
    </source>
</evidence>
<dbReference type="SUPFAM" id="SSF55781">
    <property type="entry name" value="GAF domain-like"/>
    <property type="match status" value="1"/>
</dbReference>
<keyword evidence="6" id="KW-0175">Coiled coil</keyword>
<dbReference type="InterPro" id="IPR033415">
    <property type="entry name" value="CHASE6_C"/>
</dbReference>
<dbReference type="InterPro" id="IPR036890">
    <property type="entry name" value="HATPase_C_sf"/>
</dbReference>
<evidence type="ECO:0000259" key="7">
    <source>
        <dbReference type="PROSITE" id="PS50109"/>
    </source>
</evidence>
<evidence type="ECO:0000313" key="9">
    <source>
        <dbReference type="Proteomes" id="UP000238634"/>
    </source>
</evidence>
<dbReference type="PANTHER" id="PTHR43547">
    <property type="entry name" value="TWO-COMPONENT HISTIDINE KINASE"/>
    <property type="match status" value="1"/>
</dbReference>
<dbReference type="SMART" id="SM00388">
    <property type="entry name" value="HisKA"/>
    <property type="match status" value="1"/>
</dbReference>
<keyword evidence="5" id="KW-0902">Two-component regulatory system</keyword>
<evidence type="ECO:0000256" key="5">
    <source>
        <dbReference type="ARBA" id="ARBA00023012"/>
    </source>
</evidence>
<keyword evidence="4 8" id="KW-0808">Transferase</keyword>
<dbReference type="InterPro" id="IPR019278">
    <property type="entry name" value="DICT_dom"/>
</dbReference>
<dbReference type="EC" id="2.7.13.3" evidence="2"/>
<keyword evidence="4 8" id="KW-0418">Kinase</keyword>
<name>A0A2T1DAI9_9CYAN</name>
<evidence type="ECO:0000256" key="6">
    <source>
        <dbReference type="SAM" id="Coils"/>
    </source>
</evidence>
<dbReference type="SMART" id="SM00065">
    <property type="entry name" value="GAF"/>
    <property type="match status" value="1"/>
</dbReference>
<comment type="catalytic activity">
    <reaction evidence="1">
        <text>ATP + protein L-histidine = ADP + protein N-phospho-L-histidine.</text>
        <dbReference type="EC" id="2.7.13.3"/>
    </reaction>
</comment>
<dbReference type="SUPFAM" id="SSF47384">
    <property type="entry name" value="Homodimeric domain of signal transducing histidine kinase"/>
    <property type="match status" value="1"/>
</dbReference>
<evidence type="ECO:0000256" key="2">
    <source>
        <dbReference type="ARBA" id="ARBA00012438"/>
    </source>
</evidence>
<feature type="domain" description="Histidine kinase" evidence="7">
    <location>
        <begin position="422"/>
        <end position="646"/>
    </location>
</feature>
<dbReference type="RefSeq" id="WP_073074147.1">
    <property type="nucleotide sequence ID" value="NZ_MPPI01000030.1"/>
</dbReference>
<dbReference type="Gene3D" id="1.10.287.130">
    <property type="match status" value="1"/>
</dbReference>
<dbReference type="InterPro" id="IPR003018">
    <property type="entry name" value="GAF"/>
</dbReference>
<dbReference type="Gene3D" id="3.30.450.40">
    <property type="match status" value="1"/>
</dbReference>
<dbReference type="PROSITE" id="PS50109">
    <property type="entry name" value="HIS_KIN"/>
    <property type="match status" value="1"/>
</dbReference>
<proteinExistence type="predicted"/>
<dbReference type="PANTHER" id="PTHR43547:SF2">
    <property type="entry name" value="HYBRID SIGNAL TRANSDUCTION HISTIDINE KINASE C"/>
    <property type="match status" value="1"/>
</dbReference>
<dbReference type="AlphaFoldDB" id="A0A2T1DAI9"/>
<reference evidence="8 9" key="1">
    <citation type="submission" date="2018-02" db="EMBL/GenBank/DDBJ databases">
        <authorList>
            <person name="Cohen D.B."/>
            <person name="Kent A.D."/>
        </authorList>
    </citation>
    <scope>NUCLEOTIDE SEQUENCE [LARGE SCALE GENOMIC DNA]</scope>
    <source>
        <strain evidence="8 9">ULC007</strain>
    </source>
</reference>
<dbReference type="Pfam" id="PF17150">
    <property type="entry name" value="CHASE6_C"/>
    <property type="match status" value="1"/>
</dbReference>
<dbReference type="InterPro" id="IPR036097">
    <property type="entry name" value="HisK_dim/P_sf"/>
</dbReference>
<dbReference type="InterPro" id="IPR005467">
    <property type="entry name" value="His_kinase_dom"/>
</dbReference>
<dbReference type="SUPFAM" id="SSF55874">
    <property type="entry name" value="ATPase domain of HSP90 chaperone/DNA topoisomerase II/histidine kinase"/>
    <property type="match status" value="1"/>
</dbReference>
<evidence type="ECO:0000313" key="8">
    <source>
        <dbReference type="EMBL" id="PSB17520.1"/>
    </source>
</evidence>
<dbReference type="EMBL" id="PVWG01000027">
    <property type="protein sequence ID" value="PSB17520.1"/>
    <property type="molecule type" value="Genomic_DNA"/>
</dbReference>
<dbReference type="InterPro" id="IPR003594">
    <property type="entry name" value="HATPase_dom"/>
</dbReference>
<gene>
    <name evidence="8" type="ORF">C7B65_18415</name>
</gene>
<evidence type="ECO:0000256" key="3">
    <source>
        <dbReference type="ARBA" id="ARBA00022553"/>
    </source>
</evidence>
<dbReference type="CDD" id="cd00082">
    <property type="entry name" value="HisKA"/>
    <property type="match status" value="1"/>
</dbReference>
<dbReference type="PRINTS" id="PR00344">
    <property type="entry name" value="BCTRLSENSOR"/>
</dbReference>
<dbReference type="Pfam" id="PF01590">
    <property type="entry name" value="GAF"/>
    <property type="match status" value="1"/>
</dbReference>
<sequence length="646" mass="72324">MRTQNSLLQDLRQALPQLRSQIYFKASLTALSHAMEDLVLSGTDQPLVIANFQQERFYRQEAPRYQKIGEITDQVYVLAAPETAFNEGAVSYTTIALSPDDHLAQEWHLVIVGHHYSACLVCREHAAPIGTPSLDEVRQFQGFWTFDPSITIQAARLLLERIVVYRPELTPKVRIAEREYGLIEQDSLAQIQTEIDPNLFVDRMVNYLQASQYRLLNAYRTIASQEQKERLINSIATAIRRSLNPEQILNVTVTELGRVFGASRCLLHRDQSDYPLVEYESIAPGLVSLRGQVWSLAAHPLFQAASGQTQNGTLDSERTITIADVSQDLGIQSDLALQAQLQSYQIAACLMVPIRYRGTSLGLLELHQPEAHIWKADEVALVETISTQVAVALMQAQAYSRLETLNHQLADLEKTQSNLIAIVGHELRTPLSTIRVCLESLATEPDMPIEFQQVMLETALEDSERLRKLVQDFLTLSRLESGTVRWLVEPISCQECLELVLSRYTSGRDHPQIVLDIDDPLPLVLVDGDGLIEVLNKLLDNACKFTPADGKITIRTQLAEKTDCDRANVQLEIVIADTGRGIEPNRLEAVFERFSQEEGFLQRTVGGTGLGLAICQRTIESMGGTIWAESRGKNQGSEFHFTVKVA</sequence>
<dbReference type="Pfam" id="PF10069">
    <property type="entry name" value="DICT"/>
    <property type="match status" value="1"/>
</dbReference>
<dbReference type="Gene3D" id="3.30.565.10">
    <property type="entry name" value="Histidine kinase-like ATPase, C-terminal domain"/>
    <property type="match status" value="1"/>
</dbReference>
<dbReference type="Proteomes" id="UP000238634">
    <property type="component" value="Unassembled WGS sequence"/>
</dbReference>
<protein>
    <recommendedName>
        <fullName evidence="2">histidine kinase</fullName>
        <ecNumber evidence="2">2.7.13.3</ecNumber>
    </recommendedName>
</protein>
<reference evidence="8 9" key="2">
    <citation type="submission" date="2018-03" db="EMBL/GenBank/DDBJ databases">
        <title>The ancient ancestry and fast evolution of plastids.</title>
        <authorList>
            <person name="Moore K.R."/>
            <person name="Magnabosco C."/>
            <person name="Momper L."/>
            <person name="Gold D.A."/>
            <person name="Bosak T."/>
            <person name="Fournier G.P."/>
        </authorList>
    </citation>
    <scope>NUCLEOTIDE SEQUENCE [LARGE SCALE GENOMIC DNA]</scope>
    <source>
        <strain evidence="8 9">ULC007</strain>
    </source>
</reference>
<keyword evidence="3" id="KW-0597">Phosphoprotein</keyword>
<keyword evidence="9" id="KW-1185">Reference proteome</keyword>